<dbReference type="AlphaFoldDB" id="A0A6J4N106"/>
<feature type="non-terminal residue" evidence="1">
    <location>
        <position position="1"/>
    </location>
</feature>
<reference evidence="1" key="1">
    <citation type="submission" date="2020-02" db="EMBL/GenBank/DDBJ databases">
        <authorList>
            <person name="Meier V. D."/>
        </authorList>
    </citation>
    <scope>NUCLEOTIDE SEQUENCE</scope>
    <source>
        <strain evidence="1">AVDCRST_MAG32</strain>
    </source>
</reference>
<proteinExistence type="predicted"/>
<dbReference type="EMBL" id="CADCUM010000038">
    <property type="protein sequence ID" value="CAA9373329.1"/>
    <property type="molecule type" value="Genomic_DNA"/>
</dbReference>
<sequence length="33" mass="3567">GPLPLRRAAGVPRARPRGLLLVSQATRDGDDWV</sequence>
<accession>A0A6J4N106</accession>
<name>A0A6J4N106_9ACTN</name>
<feature type="non-terminal residue" evidence="1">
    <location>
        <position position="33"/>
    </location>
</feature>
<protein>
    <submittedName>
        <fullName evidence="1">Uncharacterized protein</fullName>
    </submittedName>
</protein>
<gene>
    <name evidence="1" type="ORF">AVDCRST_MAG32-921</name>
</gene>
<organism evidence="1">
    <name type="scientific">uncultured Nocardioides sp</name>
    <dbReference type="NCBI Taxonomy" id="198441"/>
    <lineage>
        <taxon>Bacteria</taxon>
        <taxon>Bacillati</taxon>
        <taxon>Actinomycetota</taxon>
        <taxon>Actinomycetes</taxon>
        <taxon>Propionibacteriales</taxon>
        <taxon>Nocardioidaceae</taxon>
        <taxon>Nocardioides</taxon>
        <taxon>environmental samples</taxon>
    </lineage>
</organism>
<evidence type="ECO:0000313" key="1">
    <source>
        <dbReference type="EMBL" id="CAA9373329.1"/>
    </source>
</evidence>